<dbReference type="PANTHER" id="PTHR36766:SF40">
    <property type="entry name" value="DISEASE RESISTANCE PROTEIN RGA3"/>
    <property type="match status" value="1"/>
</dbReference>
<dbReference type="InterPro" id="IPR032675">
    <property type="entry name" value="LRR_dom_sf"/>
</dbReference>
<dbReference type="PANTHER" id="PTHR36766">
    <property type="entry name" value="PLANT BROAD-SPECTRUM MILDEW RESISTANCE PROTEIN RPW8"/>
    <property type="match status" value="1"/>
</dbReference>
<proteinExistence type="predicted"/>
<dbReference type="SUPFAM" id="SSF52047">
    <property type="entry name" value="RNI-like"/>
    <property type="match status" value="1"/>
</dbReference>
<evidence type="ECO:0000313" key="3">
    <source>
        <dbReference type="Proteomes" id="UP001396334"/>
    </source>
</evidence>
<keyword evidence="1" id="KW-0611">Plant defense</keyword>
<reference evidence="2 3" key="1">
    <citation type="journal article" date="2024" name="G3 (Bethesda)">
        <title>Genome assembly of Hibiscus sabdariffa L. provides insights into metabolisms of medicinal natural products.</title>
        <authorList>
            <person name="Kim T."/>
        </authorList>
    </citation>
    <scope>NUCLEOTIDE SEQUENCE [LARGE SCALE GENOMIC DNA]</scope>
    <source>
        <strain evidence="2">TK-2024</strain>
        <tissue evidence="2">Old leaves</tissue>
    </source>
</reference>
<name>A0ABR2RUM2_9ROSI</name>
<gene>
    <name evidence="2" type="ORF">V6N11_078948</name>
</gene>
<organism evidence="2 3">
    <name type="scientific">Hibiscus sabdariffa</name>
    <name type="common">roselle</name>
    <dbReference type="NCBI Taxonomy" id="183260"/>
    <lineage>
        <taxon>Eukaryota</taxon>
        <taxon>Viridiplantae</taxon>
        <taxon>Streptophyta</taxon>
        <taxon>Embryophyta</taxon>
        <taxon>Tracheophyta</taxon>
        <taxon>Spermatophyta</taxon>
        <taxon>Magnoliopsida</taxon>
        <taxon>eudicotyledons</taxon>
        <taxon>Gunneridae</taxon>
        <taxon>Pentapetalae</taxon>
        <taxon>rosids</taxon>
        <taxon>malvids</taxon>
        <taxon>Malvales</taxon>
        <taxon>Malvaceae</taxon>
        <taxon>Malvoideae</taxon>
        <taxon>Hibiscus</taxon>
    </lineage>
</organism>
<dbReference type="Proteomes" id="UP001396334">
    <property type="component" value="Unassembled WGS sequence"/>
</dbReference>
<comment type="caution">
    <text evidence="2">The sequence shown here is derived from an EMBL/GenBank/DDBJ whole genome shotgun (WGS) entry which is preliminary data.</text>
</comment>
<sequence>MQWEPLKNLSHVEMDNLPQLVSLPLWLQHLAQLKSLAIKNCSGLRSLFSVFQQLTSLERLSFRHSTELELSADDIQIFQDHTNLCNLYPDKNSKCQHLPEWLQYLTYLTELHLINLPNLTSHPDEMHCLTTLEALYIDGIPQLEERCRKEIGADWHKIAHIPQIFVNGLVPFYPLNHSLIYPLVQQYIVFSIFKL</sequence>
<evidence type="ECO:0000256" key="1">
    <source>
        <dbReference type="ARBA" id="ARBA00022821"/>
    </source>
</evidence>
<keyword evidence="3" id="KW-1185">Reference proteome</keyword>
<accession>A0ABR2RUM2</accession>
<protein>
    <submittedName>
        <fullName evidence="2">Uncharacterized protein</fullName>
    </submittedName>
</protein>
<dbReference type="EMBL" id="JBBPBN010000020">
    <property type="protein sequence ID" value="KAK9016449.1"/>
    <property type="molecule type" value="Genomic_DNA"/>
</dbReference>
<dbReference type="Gene3D" id="3.80.10.10">
    <property type="entry name" value="Ribonuclease Inhibitor"/>
    <property type="match status" value="2"/>
</dbReference>
<evidence type="ECO:0000313" key="2">
    <source>
        <dbReference type="EMBL" id="KAK9016449.1"/>
    </source>
</evidence>